<dbReference type="GO" id="GO:0007156">
    <property type="term" value="P:homophilic cell adhesion via plasma membrane adhesion molecules"/>
    <property type="evidence" value="ECO:0007669"/>
    <property type="project" value="TreeGrafter"/>
</dbReference>
<gene>
    <name evidence="2" type="primary">Esam</name>
    <name evidence="2" type="ORF">TURVEL_R09318</name>
</gene>
<dbReference type="Proteomes" id="UP000582182">
    <property type="component" value="Unassembled WGS sequence"/>
</dbReference>
<organism evidence="2 3">
    <name type="scientific">Turnix velox</name>
    <name type="common">Little buttonquail</name>
    <dbReference type="NCBI Taxonomy" id="2529409"/>
    <lineage>
        <taxon>Eukaryota</taxon>
        <taxon>Metazoa</taxon>
        <taxon>Chordata</taxon>
        <taxon>Craniata</taxon>
        <taxon>Vertebrata</taxon>
        <taxon>Euteleostomi</taxon>
        <taxon>Archelosauria</taxon>
        <taxon>Archosauria</taxon>
        <taxon>Dinosauria</taxon>
        <taxon>Saurischia</taxon>
        <taxon>Theropoda</taxon>
        <taxon>Coelurosauria</taxon>
        <taxon>Aves</taxon>
        <taxon>Neognathae</taxon>
        <taxon>Neoaves</taxon>
        <taxon>Charadriiformes</taxon>
        <taxon>Turnicidae</taxon>
        <taxon>Turnix</taxon>
    </lineage>
</organism>
<dbReference type="EMBL" id="VZTY01017168">
    <property type="protein sequence ID" value="NXU53140.1"/>
    <property type="molecule type" value="Genomic_DNA"/>
</dbReference>
<comment type="caution">
    <text evidence="2">The sequence shown here is derived from an EMBL/GenBank/DDBJ whole genome shotgun (WGS) entry which is preliminary data.</text>
</comment>
<dbReference type="GO" id="GO:0005886">
    <property type="term" value="C:plasma membrane"/>
    <property type="evidence" value="ECO:0007669"/>
    <property type="project" value="TreeGrafter"/>
</dbReference>
<reference evidence="2 3" key="1">
    <citation type="submission" date="2019-09" db="EMBL/GenBank/DDBJ databases">
        <title>Bird 10,000 Genomes (B10K) Project - Family phase.</title>
        <authorList>
            <person name="Zhang G."/>
        </authorList>
    </citation>
    <scope>NUCLEOTIDE SEQUENCE [LARGE SCALE GENOMIC DNA]</scope>
    <source>
        <strain evidence="2">B10K-DU-029-46</strain>
    </source>
</reference>
<evidence type="ECO:0000259" key="1">
    <source>
        <dbReference type="PROSITE" id="PS50835"/>
    </source>
</evidence>
<dbReference type="OrthoDB" id="10041737at2759"/>
<dbReference type="InterPro" id="IPR007110">
    <property type="entry name" value="Ig-like_dom"/>
</dbReference>
<evidence type="ECO:0000313" key="2">
    <source>
        <dbReference type="EMBL" id="NXU53140.1"/>
    </source>
</evidence>
<dbReference type="GO" id="GO:0005912">
    <property type="term" value="C:adherens junction"/>
    <property type="evidence" value="ECO:0007669"/>
    <property type="project" value="TreeGrafter"/>
</dbReference>
<dbReference type="InterPro" id="IPR036179">
    <property type="entry name" value="Ig-like_dom_sf"/>
</dbReference>
<feature type="non-terminal residue" evidence="2">
    <location>
        <position position="1"/>
    </location>
</feature>
<feature type="non-terminal residue" evidence="2">
    <location>
        <position position="125"/>
    </location>
</feature>
<sequence length="125" mass="13583">VQILASMDGKVMVEETELKPRLGFLYPLLSHNVSIFINSSQERDSGQYICTVNVVDDVSSMGRNVAVINLTVLVPPAVPSCHLHGTPVVGANVTLSCSSGKGKPPPTYQWQRTEPSLQFFFPPAQ</sequence>
<dbReference type="InterPro" id="IPR042757">
    <property type="entry name" value="ESAM"/>
</dbReference>
<accession>A0A7L3LIT6</accession>
<name>A0A7L3LIT6_9CHAR</name>
<proteinExistence type="predicted"/>
<dbReference type="PANTHER" id="PTHR44549:SF1">
    <property type="entry name" value="ENDOTHELIAL CELL-SELECTIVE ADHESION MOLECULE"/>
    <property type="match status" value="1"/>
</dbReference>
<keyword evidence="3" id="KW-1185">Reference proteome</keyword>
<feature type="domain" description="Ig-like" evidence="1">
    <location>
        <begin position="76"/>
        <end position="125"/>
    </location>
</feature>
<protein>
    <submittedName>
        <fullName evidence="2">ESAM protein</fullName>
    </submittedName>
</protein>
<dbReference type="PANTHER" id="PTHR44549">
    <property type="entry name" value="ENDOTHELIAL CELL-SELECTIVE ADHESION MOLECULE"/>
    <property type="match status" value="1"/>
</dbReference>
<dbReference type="PROSITE" id="PS50835">
    <property type="entry name" value="IG_LIKE"/>
    <property type="match status" value="1"/>
</dbReference>
<dbReference type="AlphaFoldDB" id="A0A7L3LIT6"/>
<dbReference type="SUPFAM" id="SSF48726">
    <property type="entry name" value="Immunoglobulin"/>
    <property type="match status" value="2"/>
</dbReference>
<evidence type="ECO:0000313" key="3">
    <source>
        <dbReference type="Proteomes" id="UP000582182"/>
    </source>
</evidence>
<dbReference type="Gene3D" id="2.60.40.10">
    <property type="entry name" value="Immunoglobulins"/>
    <property type="match status" value="2"/>
</dbReference>
<dbReference type="GO" id="GO:0098632">
    <property type="term" value="F:cell-cell adhesion mediator activity"/>
    <property type="evidence" value="ECO:0007669"/>
    <property type="project" value="TreeGrafter"/>
</dbReference>
<dbReference type="InterPro" id="IPR013783">
    <property type="entry name" value="Ig-like_fold"/>
</dbReference>